<dbReference type="EMBL" id="CM045765">
    <property type="protein sequence ID" value="KAI8000257.1"/>
    <property type="molecule type" value="Genomic_DNA"/>
</dbReference>
<comment type="caution">
    <text evidence="1">The sequence shown here is derived from an EMBL/GenBank/DDBJ whole genome shotgun (WGS) entry which is preliminary data.</text>
</comment>
<gene>
    <name evidence="1" type="ORF">LOK49_LG09G02276</name>
</gene>
<organism evidence="1 2">
    <name type="scientific">Camellia lanceoleosa</name>
    <dbReference type="NCBI Taxonomy" id="1840588"/>
    <lineage>
        <taxon>Eukaryota</taxon>
        <taxon>Viridiplantae</taxon>
        <taxon>Streptophyta</taxon>
        <taxon>Embryophyta</taxon>
        <taxon>Tracheophyta</taxon>
        <taxon>Spermatophyta</taxon>
        <taxon>Magnoliopsida</taxon>
        <taxon>eudicotyledons</taxon>
        <taxon>Gunneridae</taxon>
        <taxon>Pentapetalae</taxon>
        <taxon>asterids</taxon>
        <taxon>Ericales</taxon>
        <taxon>Theaceae</taxon>
        <taxon>Camellia</taxon>
    </lineage>
</organism>
<dbReference type="Proteomes" id="UP001060215">
    <property type="component" value="Chromosome 8"/>
</dbReference>
<reference evidence="1 2" key="1">
    <citation type="journal article" date="2022" name="Plant J.">
        <title>Chromosome-level genome of Camellia lanceoleosa provides a valuable resource for understanding genome evolution and self-incompatibility.</title>
        <authorList>
            <person name="Gong W."/>
            <person name="Xiao S."/>
            <person name="Wang L."/>
            <person name="Liao Z."/>
            <person name="Chang Y."/>
            <person name="Mo W."/>
            <person name="Hu G."/>
            <person name="Li W."/>
            <person name="Zhao G."/>
            <person name="Zhu H."/>
            <person name="Hu X."/>
            <person name="Ji K."/>
            <person name="Xiang X."/>
            <person name="Song Q."/>
            <person name="Yuan D."/>
            <person name="Jin S."/>
            <person name="Zhang L."/>
        </authorList>
    </citation>
    <scope>NUCLEOTIDE SEQUENCE [LARGE SCALE GENOMIC DNA]</scope>
    <source>
        <strain evidence="1">SQ_2022a</strain>
    </source>
</reference>
<proteinExistence type="predicted"/>
<protein>
    <submittedName>
        <fullName evidence="1">Uncharacterized protein</fullName>
    </submittedName>
</protein>
<sequence>MLSPLSPKMELMPPDLSVACHVLMEAAPPQTTDDEVEEMREYKEGGAKVKGKRVPVYVIMPLDNVMLENAVNRRKIMNAFVSAEKC</sequence>
<name>A0ACC0GGG4_9ERIC</name>
<accession>A0ACC0GGG4</accession>
<keyword evidence="2" id="KW-1185">Reference proteome</keyword>
<evidence type="ECO:0000313" key="1">
    <source>
        <dbReference type="EMBL" id="KAI8000257.1"/>
    </source>
</evidence>
<evidence type="ECO:0000313" key="2">
    <source>
        <dbReference type="Proteomes" id="UP001060215"/>
    </source>
</evidence>